<name>A0ABR0EGH9_ZASCE</name>
<sequence length="790" mass="87458">MHYFLNYAALDLSGYILRDFWNGFVLQASHSEPMVRQAVLAVSSAHLDRCSGMGLTSPTSLASYQASMKTLRKYMIRKDKPSPELVLLCCILLFTFDRLCGDDAAAVVHLQSAMSILKNARRMVTDDSKTSMVTRQNAIADLSHVLIRMDIEDTMPDLDRGPLLDLAIDSIDAFDNEPLPMKFFSPRDFMEPWMETCHAVWTFVGRNAKYRNMPLDQIPPAILTHRRNLQRWIKAWRAAFKDYISRLSIPNITNRPTPSPALNALITDAINTLIIESHYFVIKSVLAECLPTGPLHPWDLIAEKMLQTGSKALALRHAHRRLNSLATRRTFSTHVGIAESLLCLSHRTRSPEVRRKAQELIAGFRDVEGGDLTGVTAFFAGRGKPPRDLVLSEDEAVPLNEICGLVRKYYSSVLQDLIVRGTTKCGLWSSAVLTMRSIRTISIVQCHAEGEVGDVIIGGVLDAPSTCKTMYEKLLHFMEPERDAIRNLLLREPRGRSSMNTNLVVSPCNPEAAAGFLIMETNEWAPMSGSNTICTATVLLETGMIPMHPGINTFSLDTAAGLVGVTAECTRDKCLNVELDNVPSFVFALDKEIDVPCLGVIKVDIAYGGMIFGLVDAASCGLKIDNLQGPKLIEWGEKIKRAIQKQYTPVHPENPGIRDVSVLEWTAPLEDGDGCKTAVNTVVVSPGRFDRSPCGTGCSARMAVLHARGLLKEGEVFRHRSIIGTEFICKIKGTTRVGDFEAVKTSIRGRAWISGTKQVMLDPEDPFPEGFRVGDQWNMMEDPCLPSTGR</sequence>
<dbReference type="SFLD" id="SFLDS00028">
    <property type="entry name" value="Proline_Racemase"/>
    <property type="match status" value="1"/>
</dbReference>
<dbReference type="InterPro" id="IPR008794">
    <property type="entry name" value="Pro_racemase_fam"/>
</dbReference>
<comment type="similarity">
    <text evidence="1">Belongs to the proline racemase family.</text>
</comment>
<dbReference type="SUPFAM" id="SSF54506">
    <property type="entry name" value="Diaminopimelate epimerase-like"/>
    <property type="match status" value="1"/>
</dbReference>
<organism evidence="2 3">
    <name type="scientific">Zasmidium cellare</name>
    <name type="common">Wine cellar mold</name>
    <name type="synonym">Racodium cellare</name>
    <dbReference type="NCBI Taxonomy" id="395010"/>
    <lineage>
        <taxon>Eukaryota</taxon>
        <taxon>Fungi</taxon>
        <taxon>Dikarya</taxon>
        <taxon>Ascomycota</taxon>
        <taxon>Pezizomycotina</taxon>
        <taxon>Dothideomycetes</taxon>
        <taxon>Dothideomycetidae</taxon>
        <taxon>Mycosphaerellales</taxon>
        <taxon>Mycosphaerellaceae</taxon>
        <taxon>Zasmidium</taxon>
    </lineage>
</organism>
<dbReference type="Proteomes" id="UP001305779">
    <property type="component" value="Unassembled WGS sequence"/>
</dbReference>
<proteinExistence type="inferred from homology"/>
<keyword evidence="3" id="KW-1185">Reference proteome</keyword>
<dbReference type="InterPro" id="IPR021858">
    <property type="entry name" value="Fun_TF"/>
</dbReference>
<dbReference type="EMBL" id="JAXOVC010000006">
    <property type="protein sequence ID" value="KAK4500313.1"/>
    <property type="molecule type" value="Genomic_DNA"/>
</dbReference>
<evidence type="ECO:0008006" key="4">
    <source>
        <dbReference type="Google" id="ProtNLM"/>
    </source>
</evidence>
<evidence type="ECO:0000313" key="3">
    <source>
        <dbReference type="Proteomes" id="UP001305779"/>
    </source>
</evidence>
<evidence type="ECO:0000313" key="2">
    <source>
        <dbReference type="EMBL" id="KAK4500313.1"/>
    </source>
</evidence>
<protein>
    <recommendedName>
        <fullName evidence="4">Proline racemase</fullName>
    </recommendedName>
</protein>
<dbReference type="Pfam" id="PF05544">
    <property type="entry name" value="Pro_racemase"/>
    <property type="match status" value="1"/>
</dbReference>
<evidence type="ECO:0000256" key="1">
    <source>
        <dbReference type="ARBA" id="ARBA00007529"/>
    </source>
</evidence>
<dbReference type="Pfam" id="PF11951">
    <property type="entry name" value="Fungal_trans_2"/>
    <property type="match status" value="1"/>
</dbReference>
<dbReference type="PANTHER" id="PTHR33442:SF5">
    <property type="entry name" value="BIFUNCTIONAL TRANS-3-HYDROXY-L-PROLINE DEHYDRATASE_2-EPIMERASE"/>
    <property type="match status" value="1"/>
</dbReference>
<accession>A0ABR0EGH9</accession>
<reference evidence="2 3" key="1">
    <citation type="journal article" date="2023" name="G3 (Bethesda)">
        <title>A chromosome-level genome assembly of Zasmidium syzygii isolated from banana leaves.</title>
        <authorList>
            <person name="van Westerhoven A.C."/>
            <person name="Mehrabi R."/>
            <person name="Talebi R."/>
            <person name="Steentjes M.B.F."/>
            <person name="Corcolon B."/>
            <person name="Chong P.A."/>
            <person name="Kema G.H.J."/>
            <person name="Seidl M.F."/>
        </authorList>
    </citation>
    <scope>NUCLEOTIDE SEQUENCE [LARGE SCALE GENOMIC DNA]</scope>
    <source>
        <strain evidence="2 3">P124</strain>
    </source>
</reference>
<dbReference type="Gene3D" id="3.10.310.10">
    <property type="entry name" value="Diaminopimelate Epimerase, Chain A, domain 1"/>
    <property type="match status" value="2"/>
</dbReference>
<gene>
    <name evidence="2" type="ORF">PRZ48_008502</name>
</gene>
<dbReference type="PANTHER" id="PTHR33442">
    <property type="entry name" value="TRANS-3-HYDROXY-L-PROLINE DEHYDRATASE"/>
    <property type="match status" value="1"/>
</dbReference>
<comment type="caution">
    <text evidence="2">The sequence shown here is derived from an EMBL/GenBank/DDBJ whole genome shotgun (WGS) entry which is preliminary data.</text>
</comment>